<dbReference type="NCBIfam" id="TIGR00138">
    <property type="entry name" value="rsmG_gidB"/>
    <property type="match status" value="1"/>
</dbReference>
<dbReference type="GO" id="GO:0005829">
    <property type="term" value="C:cytosol"/>
    <property type="evidence" value="ECO:0007669"/>
    <property type="project" value="TreeGrafter"/>
</dbReference>
<feature type="binding site" evidence="6">
    <location>
        <position position="77"/>
    </location>
    <ligand>
        <name>S-adenosyl-L-methionine</name>
        <dbReference type="ChEBI" id="CHEBI:59789"/>
    </ligand>
</feature>
<gene>
    <name evidence="6" type="primary">rsmG</name>
    <name evidence="7" type="ORF">EI42_01981</name>
</gene>
<dbReference type="EMBL" id="QKUF01000005">
    <property type="protein sequence ID" value="PZW31956.1"/>
    <property type="molecule type" value="Genomic_DNA"/>
</dbReference>
<keyword evidence="4 6" id="KW-0808">Transferase</keyword>
<evidence type="ECO:0000256" key="6">
    <source>
        <dbReference type="HAMAP-Rule" id="MF_00074"/>
    </source>
</evidence>
<protein>
    <recommendedName>
        <fullName evidence="6">Ribosomal RNA small subunit methyltransferase G</fullName>
        <ecNumber evidence="6">2.1.1.-</ecNumber>
    </recommendedName>
    <alternativeName>
        <fullName evidence="6">16S rRNA 7-methylguanosine methyltransferase</fullName>
        <shortName evidence="6">16S rRNA m7G methyltransferase</shortName>
    </alternativeName>
</protein>
<dbReference type="GO" id="GO:0070043">
    <property type="term" value="F:rRNA (guanine-N7-)-methyltransferase activity"/>
    <property type="evidence" value="ECO:0007669"/>
    <property type="project" value="UniProtKB-UniRule"/>
</dbReference>
<comment type="function">
    <text evidence="6">Specifically methylates the N7 position of a guanine in 16S rRNA.</text>
</comment>
<evidence type="ECO:0000313" key="7">
    <source>
        <dbReference type="EMBL" id="PZW31956.1"/>
    </source>
</evidence>
<reference evidence="7 8" key="1">
    <citation type="submission" date="2018-06" db="EMBL/GenBank/DDBJ databases">
        <title>Genomic Encyclopedia of Archaeal and Bacterial Type Strains, Phase II (KMG-II): from individual species to whole genera.</title>
        <authorList>
            <person name="Goeker M."/>
        </authorList>
    </citation>
    <scope>NUCLEOTIDE SEQUENCE [LARGE SCALE GENOMIC DNA]</scope>
    <source>
        <strain evidence="7 8">ATCC BAA-1881</strain>
    </source>
</reference>
<feature type="binding site" evidence="6">
    <location>
        <position position="82"/>
    </location>
    <ligand>
        <name>S-adenosyl-L-methionine</name>
        <dbReference type="ChEBI" id="CHEBI:59789"/>
    </ligand>
</feature>
<dbReference type="RefSeq" id="WP_111321344.1">
    <property type="nucleotide sequence ID" value="NZ_BIFX01000001.1"/>
</dbReference>
<dbReference type="PANTHER" id="PTHR31760">
    <property type="entry name" value="S-ADENOSYL-L-METHIONINE-DEPENDENT METHYLTRANSFERASES SUPERFAMILY PROTEIN"/>
    <property type="match status" value="1"/>
</dbReference>
<keyword evidence="8" id="KW-1185">Reference proteome</keyword>
<evidence type="ECO:0000256" key="2">
    <source>
        <dbReference type="ARBA" id="ARBA00022552"/>
    </source>
</evidence>
<accession>A0A326U895</accession>
<keyword evidence="1 6" id="KW-0963">Cytoplasm</keyword>
<evidence type="ECO:0000313" key="8">
    <source>
        <dbReference type="Proteomes" id="UP000248806"/>
    </source>
</evidence>
<evidence type="ECO:0000256" key="5">
    <source>
        <dbReference type="ARBA" id="ARBA00022691"/>
    </source>
</evidence>
<dbReference type="SUPFAM" id="SSF53335">
    <property type="entry name" value="S-adenosyl-L-methionine-dependent methyltransferases"/>
    <property type="match status" value="1"/>
</dbReference>
<comment type="caution">
    <text evidence="7">The sequence shown here is derived from an EMBL/GenBank/DDBJ whole genome shotgun (WGS) entry which is preliminary data.</text>
</comment>
<name>A0A326U895_THEHA</name>
<sequence>MAEGLYNDFLAGLQQLGIDERSVELFLRYRDELLDWNTRFNLTAIKDPEEVLIKHFLDSLSLLLVCKQQEARLLDIGTGAGFPGLALKLVRPQWRVTLLEATNKKVTFLRHMVEMLHLEGVEVIHGRAEELGQKPEYRASFDIVTARAVSALPVLLEYCAPYCQVGGMIVLPKKGDLSEELASGKRAAAMVGAAFKEDVPVQLPGLDDGRRLLVWEQRKRCPAQYPRTGAAIAKKPLGR</sequence>
<feature type="binding site" evidence="6">
    <location>
        <begin position="100"/>
        <end position="102"/>
    </location>
    <ligand>
        <name>S-adenosyl-L-methionine</name>
        <dbReference type="ChEBI" id="CHEBI:59789"/>
    </ligand>
</feature>
<keyword evidence="3 6" id="KW-0489">Methyltransferase</keyword>
<evidence type="ECO:0000256" key="4">
    <source>
        <dbReference type="ARBA" id="ARBA00022679"/>
    </source>
</evidence>
<dbReference type="Pfam" id="PF02527">
    <property type="entry name" value="GidB"/>
    <property type="match status" value="1"/>
</dbReference>
<keyword evidence="5 6" id="KW-0949">S-adenosyl-L-methionine</keyword>
<organism evidence="7 8">
    <name type="scientific">Thermosporothrix hazakensis</name>
    <dbReference type="NCBI Taxonomy" id="644383"/>
    <lineage>
        <taxon>Bacteria</taxon>
        <taxon>Bacillati</taxon>
        <taxon>Chloroflexota</taxon>
        <taxon>Ktedonobacteria</taxon>
        <taxon>Ktedonobacterales</taxon>
        <taxon>Thermosporotrichaceae</taxon>
        <taxon>Thermosporothrix</taxon>
    </lineage>
</organism>
<dbReference type="OrthoDB" id="9808773at2"/>
<dbReference type="PANTHER" id="PTHR31760:SF0">
    <property type="entry name" value="S-ADENOSYL-L-METHIONINE-DEPENDENT METHYLTRANSFERASES SUPERFAMILY PROTEIN"/>
    <property type="match status" value="1"/>
</dbReference>
<evidence type="ECO:0000256" key="1">
    <source>
        <dbReference type="ARBA" id="ARBA00022490"/>
    </source>
</evidence>
<dbReference type="PIRSF" id="PIRSF003078">
    <property type="entry name" value="GidB"/>
    <property type="match status" value="1"/>
</dbReference>
<dbReference type="FunFam" id="3.40.50.150:FF:000041">
    <property type="entry name" value="Ribosomal RNA small subunit methyltransferase G"/>
    <property type="match status" value="1"/>
</dbReference>
<keyword evidence="2 6" id="KW-0698">rRNA processing</keyword>
<dbReference type="InterPro" id="IPR029063">
    <property type="entry name" value="SAM-dependent_MTases_sf"/>
</dbReference>
<dbReference type="EC" id="2.1.1.-" evidence="6"/>
<dbReference type="Proteomes" id="UP000248806">
    <property type="component" value="Unassembled WGS sequence"/>
</dbReference>
<dbReference type="InterPro" id="IPR003682">
    <property type="entry name" value="rRNA_ssu_MeTfrase_G"/>
</dbReference>
<comment type="subcellular location">
    <subcellularLocation>
        <location evidence="6">Cytoplasm</location>
    </subcellularLocation>
</comment>
<dbReference type="CDD" id="cd02440">
    <property type="entry name" value="AdoMet_MTases"/>
    <property type="match status" value="1"/>
</dbReference>
<proteinExistence type="inferred from homology"/>
<evidence type="ECO:0000256" key="3">
    <source>
        <dbReference type="ARBA" id="ARBA00022603"/>
    </source>
</evidence>
<dbReference type="Gene3D" id="3.40.50.150">
    <property type="entry name" value="Vaccinia Virus protein VP39"/>
    <property type="match status" value="1"/>
</dbReference>
<dbReference type="AlphaFoldDB" id="A0A326U895"/>
<comment type="similarity">
    <text evidence="6">Belongs to the methyltransferase superfamily. RNA methyltransferase RsmG family.</text>
</comment>
<dbReference type="HAMAP" id="MF_00074">
    <property type="entry name" value="16SrRNA_methyltr_G"/>
    <property type="match status" value="1"/>
</dbReference>
<feature type="binding site" evidence="6">
    <location>
        <begin position="128"/>
        <end position="129"/>
    </location>
    <ligand>
        <name>S-adenosyl-L-methionine</name>
        <dbReference type="ChEBI" id="CHEBI:59789"/>
    </ligand>
</feature>
<feature type="binding site" evidence="6">
    <location>
        <position position="147"/>
    </location>
    <ligand>
        <name>S-adenosyl-L-methionine</name>
        <dbReference type="ChEBI" id="CHEBI:59789"/>
    </ligand>
</feature>